<dbReference type="GeneID" id="54780719"/>
<feature type="region of interest" description="Disordered" evidence="4">
    <location>
        <begin position="533"/>
        <end position="587"/>
    </location>
</feature>
<reference evidence="5 6" key="1">
    <citation type="submission" date="2019-07" db="EMBL/GenBank/DDBJ databases">
        <title>Genome assembly of two rare yeast pathogens: Diutina rugosa and Trichomonascus ciferrii.</title>
        <authorList>
            <person name="Mixao V."/>
            <person name="Saus E."/>
            <person name="Hansen A."/>
            <person name="Lass-Flor C."/>
            <person name="Gabaldon T."/>
        </authorList>
    </citation>
    <scope>NUCLEOTIDE SEQUENCE [LARGE SCALE GENOMIC DNA]</scope>
    <source>
        <strain evidence="5 6">CBS 613</strain>
    </source>
</reference>
<feature type="compositionally biased region" description="Basic and acidic residues" evidence="4">
    <location>
        <begin position="11"/>
        <end position="21"/>
    </location>
</feature>
<dbReference type="GO" id="GO:0031491">
    <property type="term" value="F:nucleosome binding"/>
    <property type="evidence" value="ECO:0007669"/>
    <property type="project" value="TreeGrafter"/>
</dbReference>
<feature type="region of interest" description="Disordered" evidence="4">
    <location>
        <begin position="2037"/>
        <end position="2086"/>
    </location>
</feature>
<comment type="similarity">
    <text evidence="2">Belongs to the HIR3 family.</text>
</comment>
<feature type="region of interest" description="Disordered" evidence="4">
    <location>
        <begin position="1513"/>
        <end position="1677"/>
    </location>
</feature>
<keyword evidence="3" id="KW-0539">Nucleus</keyword>
<dbReference type="GO" id="GO:0006325">
    <property type="term" value="P:chromatin organization"/>
    <property type="evidence" value="ECO:0007669"/>
    <property type="project" value="InterPro"/>
</dbReference>
<feature type="compositionally biased region" description="Basic and acidic residues" evidence="4">
    <location>
        <begin position="1575"/>
        <end position="1595"/>
    </location>
</feature>
<feature type="compositionally biased region" description="Basic and acidic residues" evidence="4">
    <location>
        <begin position="143"/>
        <end position="158"/>
    </location>
</feature>
<feature type="compositionally biased region" description="Low complexity" evidence="4">
    <location>
        <begin position="192"/>
        <end position="203"/>
    </location>
</feature>
<dbReference type="GO" id="GO:0000417">
    <property type="term" value="C:HIR complex"/>
    <property type="evidence" value="ECO:0007669"/>
    <property type="project" value="TreeGrafter"/>
</dbReference>
<dbReference type="VEuPathDB" id="FungiDB:DIURU_002068"/>
<feature type="compositionally biased region" description="Basic and acidic residues" evidence="4">
    <location>
        <begin position="1552"/>
        <end position="1566"/>
    </location>
</feature>
<proteinExistence type="inferred from homology"/>
<dbReference type="OrthoDB" id="77564at2759"/>
<evidence type="ECO:0000256" key="2">
    <source>
        <dbReference type="ARBA" id="ARBA00007335"/>
    </source>
</evidence>
<keyword evidence="6" id="KW-1185">Reference proteome</keyword>
<evidence type="ECO:0000256" key="4">
    <source>
        <dbReference type="SAM" id="MobiDB-lite"/>
    </source>
</evidence>
<feature type="compositionally biased region" description="Polar residues" evidence="4">
    <location>
        <begin position="1634"/>
        <end position="1645"/>
    </location>
</feature>
<organism evidence="5 6">
    <name type="scientific">Diutina rugosa</name>
    <name type="common">Yeast</name>
    <name type="synonym">Candida rugosa</name>
    <dbReference type="NCBI Taxonomy" id="5481"/>
    <lineage>
        <taxon>Eukaryota</taxon>
        <taxon>Fungi</taxon>
        <taxon>Dikarya</taxon>
        <taxon>Ascomycota</taxon>
        <taxon>Saccharomycotina</taxon>
        <taxon>Pichiomycetes</taxon>
        <taxon>Debaryomycetaceae</taxon>
        <taxon>Diutina</taxon>
    </lineage>
</organism>
<feature type="region of interest" description="Disordered" evidence="4">
    <location>
        <begin position="2012"/>
        <end position="2031"/>
    </location>
</feature>
<feature type="compositionally biased region" description="Acidic residues" evidence="4">
    <location>
        <begin position="274"/>
        <end position="289"/>
    </location>
</feature>
<feature type="compositionally biased region" description="Basic and acidic residues" evidence="4">
    <location>
        <begin position="178"/>
        <end position="191"/>
    </location>
</feature>
<dbReference type="Proteomes" id="UP000449547">
    <property type="component" value="Unassembled WGS sequence"/>
</dbReference>
<evidence type="ECO:0000256" key="1">
    <source>
        <dbReference type="ARBA" id="ARBA00004123"/>
    </source>
</evidence>
<dbReference type="PANTHER" id="PTHR15502">
    <property type="entry name" value="CALCINEURIN-BINDING PROTEIN CABIN 1-RELATED"/>
    <property type="match status" value="1"/>
</dbReference>
<dbReference type="OMA" id="YMFSLHE"/>
<evidence type="ECO:0008006" key="7">
    <source>
        <dbReference type="Google" id="ProtNLM"/>
    </source>
</evidence>
<gene>
    <name evidence="5" type="ORF">DIURU_002068</name>
</gene>
<evidence type="ECO:0000313" key="6">
    <source>
        <dbReference type="Proteomes" id="UP000449547"/>
    </source>
</evidence>
<sequence>MSSFHPLNLVEDDKKEADAEHSRELQTEQAIQLYQQALDLHHRGDLQKAYDTYAAAFRIEIVSNHYFEEESLVRGLQNGGDNTANDDLQFLSQNVRRLRHLLFRNRGMLFLDILRHFVDQRAPELPNEADMPKRPHRGGKGKSRGDSGDRSVKEEGKESSVVSVASNDDDKDTNDNVVDVKEEVQKDKDTEANGATNGTTNDANDTREAEVKQEDTNGHVANKDDSMDVDKDDDVVEVKPDPEVKTEASGDANDVKADDVEAESVKPDSVVEPMEVDSSDDYVTADEQESPPPQDLEIYNAITKGDYGIIPQLCESPSKEETAEKFRQMFYTVIDDFCIALVYDEGDEDLLYTMYELYAYLREWRLARFALDYLLSGPTESDDVMGLIGEDPEAVAALTRLKNYLEKADINDANIKRIDAKYRYLDGMKSDLQESIAKTQKVVAKTWVYKPGGGCKVTDVAADVSDSFEGIDWTTLVDQFDAATRSALMDEQLVKEKRGKRDAVDLYWLSGTPVERVNLRVIAADDEPEIIEPVEVEPKDTAPAPQVEEPQPDVVEPTEVEEPLSEPMRASKRLARGGDSGTEAPNVPLQPEWFVESTEFFRKFSAVTSTETGVHVAEWVVNVDQSPAYVAGFLHALNKWTANLSTTLLNSDKSARTADRTKLLDVISGFASSKEQSTRQVPFLTTEGVNEVVVKINDKRMHYLDAKMTMVAYLLGQPAIEYKWSPKLYEIVEKWVIQLNSHLYEGASRLQLESMIGIYELLVNSFLERKPNQVDSSAAGRRLWVSTLELRDLTDRWEAKLEQTLDSSTDPEFYQRFAWARIHRYKCPNIYAPDNAFVLKSVVEDLQNATTRISVTYPNYPSIPSLSPEAVDAEATTLSVLAMFTKILAHDGGESVELLERILIKSSDDDDDQTIAAIRQFLERSSIDMTMSLWGILFGVYGDQGERLERGFAQFAAAVVAYLDDANARHDPRSVITVIGSLGTTLVQLFKYLLPRSWQLMTSASEEVARHTLRLFEWVYMFSIHEEASIYSSRVHSVETQSTKSFKALKDVLVNLATAVVVFAPQKVQIEMYSMLHDLLGSRRLCSAASGVFLAVGQQLLSGDPNSRFQVAQIIHCRYHYSVAIEGKAPKSHDTEIATSKVLDRGTCLELARVILPQCFARNSLIHPPKHEMRNIIDDFYQVLGKPEFEKSRALAKNQAMLDWFLDYTRLTPHVLKMAMYCQWQPLEFVTVEDNHSEVSHLGLYYCQAAAMFAQYKIKKKSMQSRIVDLETIIDLLRYDLVYNPTRFESWMLLGQAYGFLVEDDVIWTADKLNTPERKEVTANLQRKSLIAYFMAINLISHSPKMEQSAVIAQLTSGLAKELYSAVKVPMDGLAFKVLEKPRFINTFNKPPEFITESERMSAPPKMLLKIIQQLLQLAVQADDQEWEHYYYLAKVQKSLDKPTQLVLETIRQGSQLAHEDSQGGGDRIVEPHYQLVVTLYKYVKADKLSIEEAEKWLAQDEVVGQVITGIVDEPKPRRGGRRKVVREEKAEGKSEEKAEDKVEVQPEENAEDKSEEKVEDKREVTPEENDEDKSEEKPEDSNKGDVAKTKREATPEIIEIDSTDPTPTVSPQKIKDEANNDDDDIIEVDANHQRITPKSSTSPEKVTASPEKVTAVEKPTETVQNGETKNDGTATTSNDATVITTTTKDTAKQTFYRKIVQALKLLETYDKLNWHHRPKYRQAQVLFDELDDAVGALKPLGSLTSGKSLMNIWKPEFERGGKHFYYTYEYAMLYVRLLTATKDLQQLSVLFPRLKKSNATMINLYDAWDLVCQSFNAVLREAFGFELRDNSYTEAWLMKLSPTEIGPKSAKLIEKLLQDGIPKELEEVLLLLSHIFEMKKLNNGFGPTSVIDDTIAMLFLKCWEWFEPQAPKPESSEPPKRMAKKELYPVASELAKQLKPKIDEIKPNVDLTKWVKTQLPLRKAEREERERVEAERRARLEAEVKRREEEAEARMQMCEGARRQAEAEARLQAEAMAQAERDSQLVSLQASGFGQSRLQLNTGHPPQPMVAAAAPSKRPADDSDGSSEAKRICLDTPSPPATGGQ</sequence>
<feature type="compositionally biased region" description="Basic and acidic residues" evidence="4">
    <location>
        <begin position="236"/>
        <end position="266"/>
    </location>
</feature>
<feature type="compositionally biased region" description="Basic and acidic residues" evidence="4">
    <location>
        <begin position="204"/>
        <end position="229"/>
    </location>
</feature>
<accession>A0A642US51</accession>
<evidence type="ECO:0000313" key="5">
    <source>
        <dbReference type="EMBL" id="KAA8904116.1"/>
    </source>
</evidence>
<feature type="compositionally biased region" description="Polar residues" evidence="4">
    <location>
        <begin position="1662"/>
        <end position="1677"/>
    </location>
</feature>
<dbReference type="RefSeq" id="XP_034013201.1">
    <property type="nucleotide sequence ID" value="XM_034154679.1"/>
</dbReference>
<comment type="caution">
    <text evidence="5">The sequence shown here is derived from an EMBL/GenBank/DDBJ whole genome shotgun (WGS) entry which is preliminary data.</text>
</comment>
<feature type="region of interest" description="Disordered" evidence="4">
    <location>
        <begin position="1"/>
        <end position="21"/>
    </location>
</feature>
<feature type="compositionally biased region" description="Basic and acidic residues" evidence="4">
    <location>
        <begin position="1526"/>
        <end position="1545"/>
    </location>
</feature>
<comment type="subcellular location">
    <subcellularLocation>
        <location evidence="1">Nucleus</location>
    </subcellularLocation>
</comment>
<dbReference type="PANTHER" id="PTHR15502:SF7">
    <property type="entry name" value="CALCINEURIN-BINDING PROTEIN CABIN-1"/>
    <property type="match status" value="1"/>
</dbReference>
<evidence type="ECO:0000256" key="3">
    <source>
        <dbReference type="ARBA" id="ARBA00023242"/>
    </source>
</evidence>
<dbReference type="EMBL" id="SWFT01000064">
    <property type="protein sequence ID" value="KAA8904116.1"/>
    <property type="molecule type" value="Genomic_DNA"/>
</dbReference>
<feature type="compositionally biased region" description="Low complexity" evidence="4">
    <location>
        <begin position="543"/>
        <end position="555"/>
    </location>
</feature>
<protein>
    <recommendedName>
        <fullName evidence="7">Histone transcription regulator 3 homolog</fullName>
    </recommendedName>
</protein>
<feature type="region of interest" description="Disordered" evidence="4">
    <location>
        <begin position="124"/>
        <end position="295"/>
    </location>
</feature>
<name>A0A642US51_DIURU</name>
<dbReference type="InterPro" id="IPR033053">
    <property type="entry name" value="Hir3/CABIN1"/>
</dbReference>
<dbReference type="GO" id="GO:0005634">
    <property type="term" value="C:nucleus"/>
    <property type="evidence" value="ECO:0007669"/>
    <property type="project" value="UniProtKB-SubCell"/>
</dbReference>